<evidence type="ECO:0000256" key="8">
    <source>
        <dbReference type="ARBA" id="ARBA00023027"/>
    </source>
</evidence>
<dbReference type="GO" id="GO:0006742">
    <property type="term" value="P:NADP+ catabolic process"/>
    <property type="evidence" value="ECO:0007669"/>
    <property type="project" value="TreeGrafter"/>
</dbReference>
<dbReference type="EC" id="3.6.1.22" evidence="4"/>
<dbReference type="GO" id="GO:0035529">
    <property type="term" value="F:NADH pyrophosphatase activity"/>
    <property type="evidence" value="ECO:0007669"/>
    <property type="project" value="TreeGrafter"/>
</dbReference>
<dbReference type="InterPro" id="IPR020084">
    <property type="entry name" value="NUDIX_hydrolase_CS"/>
</dbReference>
<dbReference type="PROSITE" id="PS00893">
    <property type="entry name" value="NUDIX_BOX"/>
    <property type="match status" value="1"/>
</dbReference>
<dbReference type="PROSITE" id="PS51462">
    <property type="entry name" value="NUDIX"/>
    <property type="match status" value="1"/>
</dbReference>
<reference evidence="11" key="1">
    <citation type="submission" date="2021-02" db="EMBL/GenBank/DDBJ databases">
        <title>Fulvivirga sp. S481 isolated from sea water.</title>
        <authorList>
            <person name="Bae S.S."/>
            <person name="Baek K."/>
        </authorList>
    </citation>
    <scope>NUCLEOTIDE SEQUENCE</scope>
    <source>
        <strain evidence="11">S481</strain>
    </source>
</reference>
<comment type="similarity">
    <text evidence="3">Belongs to the Nudix hydrolase family. NudC subfamily.</text>
</comment>
<evidence type="ECO:0000256" key="2">
    <source>
        <dbReference type="ARBA" id="ARBA00001947"/>
    </source>
</evidence>
<dbReference type="CDD" id="cd03429">
    <property type="entry name" value="NUDIX_NADH_pyrophosphatase_Nudt13"/>
    <property type="match status" value="1"/>
</dbReference>
<dbReference type="GO" id="GO:0046872">
    <property type="term" value="F:metal ion binding"/>
    <property type="evidence" value="ECO:0007669"/>
    <property type="project" value="UniProtKB-KW"/>
</dbReference>
<evidence type="ECO:0000256" key="7">
    <source>
        <dbReference type="ARBA" id="ARBA00022842"/>
    </source>
</evidence>
<feature type="domain" description="Nudix hydrolase" evidence="10">
    <location>
        <begin position="161"/>
        <end position="289"/>
    </location>
</feature>
<dbReference type="InterPro" id="IPR015797">
    <property type="entry name" value="NUDIX_hydrolase-like_dom_sf"/>
</dbReference>
<keyword evidence="7" id="KW-0460">Magnesium</keyword>
<evidence type="ECO:0000259" key="10">
    <source>
        <dbReference type="PROSITE" id="PS51462"/>
    </source>
</evidence>
<dbReference type="Gene3D" id="3.90.79.10">
    <property type="entry name" value="Nucleoside Triphosphate Pyrophosphohydrolase"/>
    <property type="match status" value="1"/>
</dbReference>
<dbReference type="Gene3D" id="3.90.79.20">
    <property type="match status" value="1"/>
</dbReference>
<dbReference type="InterPro" id="IPR000086">
    <property type="entry name" value="NUDIX_hydrolase_dom"/>
</dbReference>
<dbReference type="RefSeq" id="WP_205722355.1">
    <property type="nucleotide sequence ID" value="NZ_CP070608.1"/>
</dbReference>
<organism evidence="11 12">
    <name type="scientific">Fulvivirga lutea</name>
    <dbReference type="NCBI Taxonomy" id="2810512"/>
    <lineage>
        <taxon>Bacteria</taxon>
        <taxon>Pseudomonadati</taxon>
        <taxon>Bacteroidota</taxon>
        <taxon>Cytophagia</taxon>
        <taxon>Cytophagales</taxon>
        <taxon>Fulvivirgaceae</taxon>
        <taxon>Fulvivirga</taxon>
    </lineage>
</organism>
<dbReference type="InterPro" id="IPR050241">
    <property type="entry name" value="NAD-cap_RNA_hydrolase_NudC"/>
</dbReference>
<keyword evidence="6 11" id="KW-0378">Hydrolase</keyword>
<comment type="catalytic activity">
    <reaction evidence="9">
        <text>a 5'-end NAD(+)-phospho-ribonucleoside in mRNA + H2O = a 5'-end phospho-adenosine-phospho-ribonucleoside in mRNA + beta-nicotinamide D-ribonucleotide + 2 H(+)</text>
        <dbReference type="Rhea" id="RHEA:60876"/>
        <dbReference type="Rhea" id="RHEA-COMP:15698"/>
        <dbReference type="Rhea" id="RHEA-COMP:15719"/>
        <dbReference type="ChEBI" id="CHEBI:14649"/>
        <dbReference type="ChEBI" id="CHEBI:15377"/>
        <dbReference type="ChEBI" id="CHEBI:15378"/>
        <dbReference type="ChEBI" id="CHEBI:144029"/>
        <dbReference type="ChEBI" id="CHEBI:144051"/>
    </reaction>
    <physiologicalReaction direction="left-to-right" evidence="9">
        <dbReference type="Rhea" id="RHEA:60877"/>
    </physiologicalReaction>
</comment>
<evidence type="ECO:0000256" key="6">
    <source>
        <dbReference type="ARBA" id="ARBA00022801"/>
    </source>
</evidence>
<evidence type="ECO:0000256" key="4">
    <source>
        <dbReference type="ARBA" id="ARBA00012381"/>
    </source>
</evidence>
<evidence type="ECO:0000256" key="3">
    <source>
        <dbReference type="ARBA" id="ARBA00009595"/>
    </source>
</evidence>
<dbReference type="GO" id="GO:0019677">
    <property type="term" value="P:NAD+ catabolic process"/>
    <property type="evidence" value="ECO:0007669"/>
    <property type="project" value="TreeGrafter"/>
</dbReference>
<evidence type="ECO:0000313" key="11">
    <source>
        <dbReference type="EMBL" id="QSE97847.1"/>
    </source>
</evidence>
<dbReference type="InterPro" id="IPR049734">
    <property type="entry name" value="NudC-like_C"/>
</dbReference>
<dbReference type="PANTHER" id="PTHR42904">
    <property type="entry name" value="NUDIX HYDROLASE, NUDC SUBFAMILY"/>
    <property type="match status" value="1"/>
</dbReference>
<evidence type="ECO:0000256" key="5">
    <source>
        <dbReference type="ARBA" id="ARBA00022723"/>
    </source>
</evidence>
<protein>
    <recommendedName>
        <fullName evidence="4">NAD(+) diphosphatase</fullName>
        <ecNumber evidence="4">3.6.1.22</ecNumber>
    </recommendedName>
</protein>
<accession>A0A974WIN4</accession>
<sequence>MIVYSNNKINRAAHLRNKSDKFLKAEVIPIWKENVFLSKDDPSAPAIRLNRNISDDFPMYFLGVEGNVEIWCQDLSFLSIYHACEYVKASTTLPLLDSEPVWIRKAYKVLGNYDSGLVALGIGVSNWNRNNRNCGTCGGLTKMADKGYLRICKNCEKKIYPQFESIVVFLLEHIDKNGIKSCLLQQTPVKNGLLVSCLSGFVEIGETLEDAVKREAREETGLEIKDVRYIESQPWPFPSGLMTGFSALATDKNFTLDRSEVPDAAWYTQSELTQGISNGRIKVSRGDSIARRMIYKWLEK</sequence>
<dbReference type="EMBL" id="CP070608">
    <property type="protein sequence ID" value="QSE97847.1"/>
    <property type="molecule type" value="Genomic_DNA"/>
</dbReference>
<dbReference type="PANTHER" id="PTHR42904:SF6">
    <property type="entry name" value="NAD-CAPPED RNA HYDROLASE NUDT12"/>
    <property type="match status" value="1"/>
</dbReference>
<keyword evidence="5" id="KW-0479">Metal-binding</keyword>
<keyword evidence="8" id="KW-0520">NAD</keyword>
<name>A0A974WIN4_9BACT</name>
<comment type="cofactor">
    <cofactor evidence="1">
        <name>Mg(2+)</name>
        <dbReference type="ChEBI" id="CHEBI:18420"/>
    </cofactor>
</comment>
<evidence type="ECO:0000313" key="12">
    <source>
        <dbReference type="Proteomes" id="UP000662783"/>
    </source>
</evidence>
<dbReference type="Proteomes" id="UP000662783">
    <property type="component" value="Chromosome"/>
</dbReference>
<dbReference type="AlphaFoldDB" id="A0A974WIN4"/>
<evidence type="ECO:0000256" key="9">
    <source>
        <dbReference type="ARBA" id="ARBA00023679"/>
    </source>
</evidence>
<dbReference type="KEGG" id="fuv:JR347_01800"/>
<dbReference type="SUPFAM" id="SSF55811">
    <property type="entry name" value="Nudix"/>
    <property type="match status" value="1"/>
</dbReference>
<comment type="cofactor">
    <cofactor evidence="2">
        <name>Zn(2+)</name>
        <dbReference type="ChEBI" id="CHEBI:29105"/>
    </cofactor>
</comment>
<proteinExistence type="inferred from homology"/>
<gene>
    <name evidence="11" type="primary">nudC</name>
    <name evidence="11" type="ORF">JR347_01800</name>
</gene>
<keyword evidence="12" id="KW-1185">Reference proteome</keyword>
<dbReference type="GO" id="GO:0005829">
    <property type="term" value="C:cytosol"/>
    <property type="evidence" value="ECO:0007669"/>
    <property type="project" value="TreeGrafter"/>
</dbReference>
<dbReference type="NCBIfam" id="NF001299">
    <property type="entry name" value="PRK00241.1"/>
    <property type="match status" value="1"/>
</dbReference>
<dbReference type="Pfam" id="PF00293">
    <property type="entry name" value="NUDIX"/>
    <property type="match status" value="1"/>
</dbReference>
<evidence type="ECO:0000256" key="1">
    <source>
        <dbReference type="ARBA" id="ARBA00001946"/>
    </source>
</evidence>